<evidence type="ECO:0000256" key="1">
    <source>
        <dbReference type="SAM" id="SignalP"/>
    </source>
</evidence>
<dbReference type="AlphaFoldDB" id="A0A336MBG8"/>
<gene>
    <name evidence="2" type="primary">CSON013142</name>
</gene>
<sequence>MKAVFLLVALLVAVVCVKAQGMPNLPAELQGEAEQLRNEISQLPKTEAGFPDISQASDDLRARMDDFMARMRAAQA</sequence>
<dbReference type="VEuPathDB" id="VectorBase:CSON013142"/>
<keyword evidence="1" id="KW-0732">Signal</keyword>
<reference evidence="2" key="1">
    <citation type="submission" date="2018-07" db="EMBL/GenBank/DDBJ databases">
        <authorList>
            <person name="Quirk P.G."/>
            <person name="Krulwich T.A."/>
        </authorList>
    </citation>
    <scope>NUCLEOTIDE SEQUENCE</scope>
</reference>
<organism evidence="2">
    <name type="scientific">Culicoides sonorensis</name>
    <name type="common">Biting midge</name>
    <dbReference type="NCBI Taxonomy" id="179676"/>
    <lineage>
        <taxon>Eukaryota</taxon>
        <taxon>Metazoa</taxon>
        <taxon>Ecdysozoa</taxon>
        <taxon>Arthropoda</taxon>
        <taxon>Hexapoda</taxon>
        <taxon>Insecta</taxon>
        <taxon>Pterygota</taxon>
        <taxon>Neoptera</taxon>
        <taxon>Endopterygota</taxon>
        <taxon>Diptera</taxon>
        <taxon>Nematocera</taxon>
        <taxon>Chironomoidea</taxon>
        <taxon>Ceratopogonidae</taxon>
        <taxon>Ceratopogoninae</taxon>
        <taxon>Culicoides</taxon>
        <taxon>Monoculicoides</taxon>
    </lineage>
</organism>
<feature type="chain" id="PRO_5016398076" evidence="1">
    <location>
        <begin position="20"/>
        <end position="76"/>
    </location>
</feature>
<dbReference type="EMBL" id="UFQT01000652">
    <property type="protein sequence ID" value="SSX26153.1"/>
    <property type="molecule type" value="Genomic_DNA"/>
</dbReference>
<accession>A0A336MBG8</accession>
<feature type="signal peptide" evidence="1">
    <location>
        <begin position="1"/>
        <end position="19"/>
    </location>
</feature>
<protein>
    <submittedName>
        <fullName evidence="2">CSON013142 protein</fullName>
    </submittedName>
</protein>
<proteinExistence type="predicted"/>
<name>A0A336MBG8_CULSO</name>
<evidence type="ECO:0000313" key="2">
    <source>
        <dbReference type="EMBL" id="SSX26153.1"/>
    </source>
</evidence>